<feature type="compositionally biased region" description="Polar residues" evidence="2">
    <location>
        <begin position="411"/>
        <end position="424"/>
    </location>
</feature>
<feature type="region of interest" description="Disordered" evidence="2">
    <location>
        <begin position="406"/>
        <end position="434"/>
    </location>
</feature>
<keyword evidence="5" id="KW-1185">Reference proteome</keyword>
<dbReference type="PROSITE" id="PS50157">
    <property type="entry name" value="ZINC_FINGER_C2H2_2"/>
    <property type="match status" value="1"/>
</dbReference>
<feature type="domain" description="C2H2-type" evidence="3">
    <location>
        <begin position="76"/>
        <end position="103"/>
    </location>
</feature>
<dbReference type="Proteomes" id="UP000008311">
    <property type="component" value="Unassembled WGS sequence"/>
</dbReference>
<dbReference type="AlphaFoldDB" id="B9RIW4"/>
<dbReference type="OrthoDB" id="191139at2759"/>
<reference evidence="5" key="1">
    <citation type="journal article" date="2010" name="Nat. Biotechnol.">
        <title>Draft genome sequence of the oilseed species Ricinus communis.</title>
        <authorList>
            <person name="Chan A.P."/>
            <person name="Crabtree J."/>
            <person name="Zhao Q."/>
            <person name="Lorenzi H."/>
            <person name="Orvis J."/>
            <person name="Puiu D."/>
            <person name="Melake-Berhan A."/>
            <person name="Jones K.M."/>
            <person name="Redman J."/>
            <person name="Chen G."/>
            <person name="Cahoon E.B."/>
            <person name="Gedil M."/>
            <person name="Stanke M."/>
            <person name="Haas B.J."/>
            <person name="Wortman J.R."/>
            <person name="Fraser-Liggett C.M."/>
            <person name="Ravel J."/>
            <person name="Rabinowicz P.D."/>
        </authorList>
    </citation>
    <scope>NUCLEOTIDE SEQUENCE [LARGE SCALE GENOMIC DNA]</scope>
    <source>
        <strain evidence="5">cv. Hale</strain>
    </source>
</reference>
<proteinExistence type="predicted"/>
<dbReference type="EMBL" id="EQ973781">
    <property type="protein sequence ID" value="EEF49086.1"/>
    <property type="molecule type" value="Genomic_DNA"/>
</dbReference>
<evidence type="ECO:0000259" key="3">
    <source>
        <dbReference type="PROSITE" id="PS50157"/>
    </source>
</evidence>
<feature type="compositionally biased region" description="Basic and acidic residues" evidence="2">
    <location>
        <begin position="8"/>
        <end position="20"/>
    </location>
</feature>
<dbReference type="STRING" id="3988.B9RIW4"/>
<accession>B9RIW4</accession>
<dbReference type="FunCoup" id="B9RIW4">
    <property type="interactions" value="932"/>
</dbReference>
<evidence type="ECO:0000256" key="1">
    <source>
        <dbReference type="PROSITE-ProRule" id="PRU00042"/>
    </source>
</evidence>
<keyword evidence="1" id="KW-0862">Zinc</keyword>
<dbReference type="OMA" id="SNCEVMI"/>
<feature type="region of interest" description="Disordered" evidence="2">
    <location>
        <begin position="1"/>
        <end position="20"/>
    </location>
</feature>
<dbReference type="KEGG" id="rcu:8280997"/>
<dbReference type="InterPro" id="IPR013087">
    <property type="entry name" value="Znf_C2H2_type"/>
</dbReference>
<keyword evidence="1" id="KW-0479">Metal-binding</keyword>
<dbReference type="GO" id="GO:0008270">
    <property type="term" value="F:zinc ion binding"/>
    <property type="evidence" value="ECO:0007669"/>
    <property type="project" value="UniProtKB-KW"/>
</dbReference>
<dbReference type="InParanoid" id="B9RIW4"/>
<organism evidence="4 5">
    <name type="scientific">Ricinus communis</name>
    <name type="common">Castor bean</name>
    <dbReference type="NCBI Taxonomy" id="3988"/>
    <lineage>
        <taxon>Eukaryota</taxon>
        <taxon>Viridiplantae</taxon>
        <taxon>Streptophyta</taxon>
        <taxon>Embryophyta</taxon>
        <taxon>Tracheophyta</taxon>
        <taxon>Spermatophyta</taxon>
        <taxon>Magnoliopsida</taxon>
        <taxon>eudicotyledons</taxon>
        <taxon>Gunneridae</taxon>
        <taxon>Pentapetalae</taxon>
        <taxon>rosids</taxon>
        <taxon>fabids</taxon>
        <taxon>Malpighiales</taxon>
        <taxon>Euphorbiaceae</taxon>
        <taxon>Acalyphoideae</taxon>
        <taxon>Acalypheae</taxon>
        <taxon>Ricinus</taxon>
    </lineage>
</organism>
<dbReference type="PROSITE" id="PS00028">
    <property type="entry name" value="ZINC_FINGER_C2H2_1"/>
    <property type="match status" value="1"/>
</dbReference>
<gene>
    <name evidence="4" type="ORF">RCOM_1583130</name>
</gene>
<keyword evidence="1" id="KW-0863">Zinc-finger</keyword>
<dbReference type="PANTHER" id="PTHR36055:SF1">
    <property type="entry name" value="C2H2-LIKE ZINC FINGER PROTEIN"/>
    <property type="match status" value="1"/>
</dbReference>
<evidence type="ECO:0000313" key="4">
    <source>
        <dbReference type="EMBL" id="EEF49086.1"/>
    </source>
</evidence>
<evidence type="ECO:0000256" key="2">
    <source>
        <dbReference type="SAM" id="MobiDB-lite"/>
    </source>
</evidence>
<dbReference type="PANTHER" id="PTHR36055">
    <property type="entry name" value="C2H2-LIKE ZINC FINGER PROTEIN"/>
    <property type="match status" value="1"/>
</dbReference>
<sequence>MPVPKLRASNDTDVMKTEEGHDSLDTVIRQAIGKETSLSFSRAGDNPVQWFQLLHALDQQDLPGWPLLTPLKVQMQKCDKCSREFCSSINYRRHIRVHHRLKKLDKDSAKNRELLGTFWDKLSDDEAKEILSFKDVALEEVPGSSVVKSLTALIRKPGFSSLPQYCLKAGSALLDIIQARPSRFPLSSVDLFSILDDASEKTFLCGTAASMQKYIFDGEAGKIGLEMKNLVACTSFLVEQKLVKVWLADKDAEALRCQKLLVEEEEAAQRRQAELLERKRLKKLRQKEQKAKELRLVEQADLMERIDETVEAVSSAEQPCLLTASDSELHGLEALPDHFPSSVEPFQHPNTDEDVDLEIQAGSGSGNSDHGTSHIVEHRMSRRNNHRHLIARWHMSPKSQWNHVPNGFHASENSQASRLSTGQKHGNHRDLKSVPAINGNRKWSRKLKVGYNGDSLKTRAHKEAITQPDHNKKHKVLIGSIPVTLGNCSQQEGNNFDGARDACMSEHQIPKKNIVQEKYNRPDSSHCSTSRSTIKLWRPVSRNGIRSPMLVENGDREFQVDGNDHNGSSENCPSVYSVDDNYGGTGNSSPLLQERPYPKSLWFSCQAATAFLMERWKEAIAAAHVKLVLSPELECMEIENNYLVDIGESSEIKKCNLIGNAENQFIEVGMHESSTSGAAKGRFKTRLEKSVKLKYIPKQKTVI</sequence>
<protein>
    <recommendedName>
        <fullName evidence="3">C2H2-type domain-containing protein</fullName>
    </recommendedName>
</protein>
<name>B9RIW4_RICCO</name>
<evidence type="ECO:0000313" key="5">
    <source>
        <dbReference type="Proteomes" id="UP000008311"/>
    </source>
</evidence>
<dbReference type="eggNOG" id="ENOG502QSEZ">
    <property type="taxonomic scope" value="Eukaryota"/>
</dbReference>